<keyword evidence="3" id="KW-0808">Transferase</keyword>
<feature type="domain" description="Thiolase C-terminal" evidence="2">
    <location>
        <begin position="254"/>
        <end position="388"/>
    </location>
</feature>
<dbReference type="RefSeq" id="WP_130040081.1">
    <property type="nucleotide sequence ID" value="NZ_JACCEV010000003.1"/>
</dbReference>
<evidence type="ECO:0000313" key="3">
    <source>
        <dbReference type="EMBL" id="NYT86624.1"/>
    </source>
</evidence>
<proteinExistence type="predicted"/>
<dbReference type="GO" id="GO:0003988">
    <property type="term" value="F:acetyl-CoA C-acyltransferase activity"/>
    <property type="evidence" value="ECO:0007669"/>
    <property type="project" value="UniProtKB-ARBA"/>
</dbReference>
<gene>
    <name evidence="3" type="ORF">H0A62_13510</name>
</gene>
<dbReference type="OrthoDB" id="9785768at2"/>
<reference evidence="3 4" key="1">
    <citation type="submission" date="2020-07" db="EMBL/GenBank/DDBJ databases">
        <title>Taxonomic revisions and descriptions of new bacterial species based on genomic comparisons in the high-G+C-content subgroup of the family Alcaligenaceae.</title>
        <authorList>
            <person name="Szabo A."/>
            <person name="Felfoldi T."/>
        </authorList>
    </citation>
    <scope>NUCLEOTIDE SEQUENCE [LARGE SCALE GENOMIC DNA]</scope>
    <source>
        <strain evidence="3 4">DSM 25667</strain>
    </source>
</reference>
<dbReference type="Proteomes" id="UP000554144">
    <property type="component" value="Unassembled WGS sequence"/>
</dbReference>
<keyword evidence="4" id="KW-1185">Reference proteome</keyword>
<protein>
    <submittedName>
        <fullName evidence="3">Acetyl-CoA acetyltransferase</fullName>
    </submittedName>
</protein>
<dbReference type="AlphaFoldDB" id="A0A853H9A5"/>
<evidence type="ECO:0000313" key="4">
    <source>
        <dbReference type="Proteomes" id="UP000554144"/>
    </source>
</evidence>
<dbReference type="Pfam" id="PF00108">
    <property type="entry name" value="Thiolase_N"/>
    <property type="match status" value="1"/>
</dbReference>
<evidence type="ECO:0000259" key="1">
    <source>
        <dbReference type="Pfam" id="PF00108"/>
    </source>
</evidence>
<comment type="caution">
    <text evidence="3">The sequence shown here is derived from an EMBL/GenBank/DDBJ whole genome shotgun (WGS) entry which is preliminary data.</text>
</comment>
<dbReference type="Pfam" id="PF22691">
    <property type="entry name" value="Thiolase_C_1"/>
    <property type="match status" value="1"/>
</dbReference>
<sequence>MQNQSVSIVGSGHTKFGRLDALSLEDLIVSAAQEALEEAQIDAAEIDAVYLGHFNSGLVPDGFASSLIHQASPGLRFKPATRCENACASGAAAIFSAINAINAGEADLVLVVGAEKMTSRSTPEVTTALAGAGYQNDPQEAGLSFPGLFGIAATQYTERYQSPLEAMARIAAKNHHNAMSNPLAQMHREMSFEACNTVSEKNPLIADPLRLTDCSLITDGAAAIVLASPERAKSFKREVAIRGKAQINDFLPLSKRDFLAFEGPEKALGAAMKKAGVSLNDISFAEVHDCFTIAELLIYEAMGLAPKGQGYRALEEGTVMRGGALPVNLSGGLKAKGHPVGATGVSMHAISYRQLTGQAGDLQLEGANLGLVFNMGGAAVANYASVLEAKRA</sequence>
<evidence type="ECO:0000259" key="2">
    <source>
        <dbReference type="Pfam" id="PF22691"/>
    </source>
</evidence>
<dbReference type="EMBL" id="JACCEV010000003">
    <property type="protein sequence ID" value="NYT86624.1"/>
    <property type="molecule type" value="Genomic_DNA"/>
</dbReference>
<dbReference type="PANTHER" id="PTHR42870">
    <property type="entry name" value="ACETYL-COA C-ACETYLTRANSFERASE"/>
    <property type="match status" value="1"/>
</dbReference>
<organism evidence="3 4">
    <name type="scientific">Pollutimonas harenae</name>
    <dbReference type="NCBI Taxonomy" id="657015"/>
    <lineage>
        <taxon>Bacteria</taxon>
        <taxon>Pseudomonadati</taxon>
        <taxon>Pseudomonadota</taxon>
        <taxon>Betaproteobacteria</taxon>
        <taxon>Burkholderiales</taxon>
        <taxon>Alcaligenaceae</taxon>
        <taxon>Pollutimonas</taxon>
    </lineage>
</organism>
<dbReference type="InterPro" id="IPR055140">
    <property type="entry name" value="Thiolase_C_2"/>
</dbReference>
<dbReference type="InterPro" id="IPR020616">
    <property type="entry name" value="Thiolase_N"/>
</dbReference>
<dbReference type="PANTHER" id="PTHR42870:SF1">
    <property type="entry name" value="NON-SPECIFIC LIPID-TRANSFER PROTEIN-LIKE 2"/>
    <property type="match status" value="1"/>
</dbReference>
<name>A0A853H9A5_9BURK</name>
<accession>A0A853H9A5</accession>
<dbReference type="InterPro" id="IPR002155">
    <property type="entry name" value="Thiolase"/>
</dbReference>
<dbReference type="InterPro" id="IPR016039">
    <property type="entry name" value="Thiolase-like"/>
</dbReference>
<dbReference type="NCBIfam" id="NF005704">
    <property type="entry name" value="PRK07516.1"/>
    <property type="match status" value="1"/>
</dbReference>
<dbReference type="SUPFAM" id="SSF53901">
    <property type="entry name" value="Thiolase-like"/>
    <property type="match status" value="1"/>
</dbReference>
<dbReference type="PIRSF" id="PIRSF000429">
    <property type="entry name" value="Ac-CoA_Ac_transf"/>
    <property type="match status" value="1"/>
</dbReference>
<dbReference type="Gene3D" id="3.40.47.10">
    <property type="match status" value="1"/>
</dbReference>
<feature type="domain" description="Thiolase N-terminal" evidence="1">
    <location>
        <begin position="6"/>
        <end position="228"/>
    </location>
</feature>
<dbReference type="CDD" id="cd00829">
    <property type="entry name" value="SCP-x_thiolase"/>
    <property type="match status" value="1"/>
</dbReference>